<dbReference type="Proteomes" id="UP000652219">
    <property type="component" value="Unassembled WGS sequence"/>
</dbReference>
<name>A0A8H6ISH4_9PEZI</name>
<feature type="chain" id="PRO_5034525308" evidence="1">
    <location>
        <begin position="23"/>
        <end position="281"/>
    </location>
</feature>
<dbReference type="EMBL" id="WIGN01000385">
    <property type="protein sequence ID" value="KAF6795810.1"/>
    <property type="molecule type" value="Genomic_DNA"/>
</dbReference>
<accession>A0A8H6ISH4</accession>
<reference evidence="2 3" key="1">
    <citation type="journal article" date="2020" name="Phytopathology">
        <title>Genome Sequence Resources of Colletotrichum truncatum, C. plurivorum, C. musicola, and C. sojae: Four Species Pathogenic to Soybean (Glycine max).</title>
        <authorList>
            <person name="Rogerio F."/>
            <person name="Boufleur T.R."/>
            <person name="Ciampi-Guillardi M."/>
            <person name="Sukno S.A."/>
            <person name="Thon M.R."/>
            <person name="Massola Junior N.S."/>
            <person name="Baroncelli R."/>
        </authorList>
    </citation>
    <scope>NUCLEOTIDE SEQUENCE [LARGE SCALE GENOMIC DNA]</scope>
    <source>
        <strain evidence="2 3">LFN0009</strain>
    </source>
</reference>
<comment type="caution">
    <text evidence="2">The sequence shown here is derived from an EMBL/GenBank/DDBJ whole genome shotgun (WGS) entry which is preliminary data.</text>
</comment>
<keyword evidence="3" id="KW-1185">Reference proteome</keyword>
<evidence type="ECO:0000313" key="3">
    <source>
        <dbReference type="Proteomes" id="UP000652219"/>
    </source>
</evidence>
<sequence>MKLSLVVFAAAASAAVVDKLEARQKGCNADNCLRAVRATRFGIATMEIRMSECSSYLAVTETPSASGPHALPSTVYITETNVETVTINTRNLNRRAPTPSPTKAIPAYATFCPDAAAYSSACSCFGARATTVTAPPPPAVTSTVTIVATATILEGPFVNATRPGVSCDKPWTCGDAVIPACSGAGEAANSGCVCFRSVEGRDVCAQPNDCQVGCQASGDCGAGEVCVKESCCAGGTCMKVDVCLDKTLPRMLFKKRGGSKQARAGFSYLSLQSHDAVDEQL</sequence>
<proteinExistence type="predicted"/>
<evidence type="ECO:0000313" key="2">
    <source>
        <dbReference type="EMBL" id="KAF6795810.1"/>
    </source>
</evidence>
<protein>
    <submittedName>
        <fullName evidence="2">Uncharacterized protein</fullName>
    </submittedName>
</protein>
<organism evidence="2 3">
    <name type="scientific">Colletotrichum sojae</name>
    <dbReference type="NCBI Taxonomy" id="2175907"/>
    <lineage>
        <taxon>Eukaryota</taxon>
        <taxon>Fungi</taxon>
        <taxon>Dikarya</taxon>
        <taxon>Ascomycota</taxon>
        <taxon>Pezizomycotina</taxon>
        <taxon>Sordariomycetes</taxon>
        <taxon>Hypocreomycetidae</taxon>
        <taxon>Glomerellales</taxon>
        <taxon>Glomerellaceae</taxon>
        <taxon>Colletotrichum</taxon>
        <taxon>Colletotrichum orchidearum species complex</taxon>
    </lineage>
</organism>
<keyword evidence="1" id="KW-0732">Signal</keyword>
<feature type="signal peptide" evidence="1">
    <location>
        <begin position="1"/>
        <end position="22"/>
    </location>
</feature>
<dbReference type="AlphaFoldDB" id="A0A8H6ISH4"/>
<evidence type="ECO:0000256" key="1">
    <source>
        <dbReference type="SAM" id="SignalP"/>
    </source>
</evidence>
<gene>
    <name evidence="2" type="ORF">CSOJ01_13378</name>
</gene>